<evidence type="ECO:0000256" key="2">
    <source>
        <dbReference type="ARBA" id="ARBA00007379"/>
    </source>
</evidence>
<dbReference type="PANTHER" id="PTHR47755:SF1">
    <property type="entry name" value="CELL DIVISION PROTEIN FTSX"/>
    <property type="match status" value="1"/>
</dbReference>
<evidence type="ECO:0000256" key="8">
    <source>
        <dbReference type="ARBA" id="ARBA00023136"/>
    </source>
</evidence>
<evidence type="ECO:0000256" key="6">
    <source>
        <dbReference type="ARBA" id="ARBA00022692"/>
    </source>
</evidence>
<comment type="subcellular location">
    <subcellularLocation>
        <location evidence="1">Cell membrane</location>
        <topology evidence="1">Multi-pass membrane protein</topology>
    </subcellularLocation>
</comment>
<dbReference type="NCBIfam" id="NF038347">
    <property type="entry name" value="FtsX_Gpos"/>
    <property type="match status" value="1"/>
</dbReference>
<protein>
    <recommendedName>
        <fullName evidence="3 10">Cell division protein FtsX</fullName>
    </recommendedName>
</protein>
<dbReference type="InterPro" id="IPR040690">
    <property type="entry name" value="FtsX_ECD"/>
</dbReference>
<dbReference type="KEGG" id="fro:AALO17_24070"/>
<dbReference type="Pfam" id="PF18075">
    <property type="entry name" value="FtsX_ECD"/>
    <property type="match status" value="1"/>
</dbReference>
<dbReference type="PANTHER" id="PTHR47755">
    <property type="entry name" value="CELL DIVISION PROTEIN FTSX"/>
    <property type="match status" value="1"/>
</dbReference>
<gene>
    <name evidence="14" type="ORF">AALO17_24070</name>
    <name evidence="15" type="ORF">BO223_00045</name>
</gene>
<dbReference type="InterPro" id="IPR003838">
    <property type="entry name" value="ABC3_permease_C"/>
</dbReference>
<evidence type="ECO:0000256" key="5">
    <source>
        <dbReference type="ARBA" id="ARBA00022618"/>
    </source>
</evidence>
<keyword evidence="16" id="KW-1185">Reference proteome</keyword>
<evidence type="ECO:0000256" key="3">
    <source>
        <dbReference type="ARBA" id="ARBA00021907"/>
    </source>
</evidence>
<comment type="function">
    <text evidence="10">Part of the ABC transporter FtsEX involved in asymmetric cellular division facilitating the initiation of sporulation.</text>
</comment>
<dbReference type="PIRSF" id="PIRSF003097">
    <property type="entry name" value="FtsX"/>
    <property type="match status" value="1"/>
</dbReference>
<evidence type="ECO:0000313" key="17">
    <source>
        <dbReference type="Proteomes" id="UP000186758"/>
    </source>
</evidence>
<evidence type="ECO:0000256" key="7">
    <source>
        <dbReference type="ARBA" id="ARBA00022989"/>
    </source>
</evidence>
<dbReference type="AlphaFoldDB" id="A0A140DY14"/>
<dbReference type="RefSeq" id="WP_067559320.1">
    <property type="nucleotide sequence ID" value="NZ_CAJTBG010000003.1"/>
</dbReference>
<evidence type="ECO:0000256" key="9">
    <source>
        <dbReference type="ARBA" id="ARBA00023306"/>
    </source>
</evidence>
<dbReference type="Pfam" id="PF02687">
    <property type="entry name" value="FtsX"/>
    <property type="match status" value="1"/>
</dbReference>
<accession>A0A140DY14</accession>
<dbReference type="Gene3D" id="3.30.70.3040">
    <property type="match status" value="1"/>
</dbReference>
<reference evidence="14 16" key="1">
    <citation type="journal article" date="2016" name="Gut Pathog.">
        <title>Whole genome sequencing of "Faecalibaculum rodentium" ALO17, isolated from C57BL/6J laboratory mouse feces.</title>
        <authorList>
            <person name="Lim S."/>
            <person name="Chang D.H."/>
            <person name="Ahn S."/>
            <person name="Kim B.C."/>
        </authorList>
    </citation>
    <scope>NUCLEOTIDE SEQUENCE [LARGE SCALE GENOMIC DNA]</scope>
    <source>
        <strain evidence="14 16">Alo17</strain>
    </source>
</reference>
<organism evidence="14 16">
    <name type="scientific">Faecalibaculum rodentium</name>
    <dbReference type="NCBI Taxonomy" id="1702221"/>
    <lineage>
        <taxon>Bacteria</taxon>
        <taxon>Bacillati</taxon>
        <taxon>Bacillota</taxon>
        <taxon>Erysipelotrichia</taxon>
        <taxon>Erysipelotrichales</taxon>
        <taxon>Erysipelotrichaceae</taxon>
        <taxon>Faecalibaculum</taxon>
    </lineage>
</organism>
<keyword evidence="7 11" id="KW-1133">Transmembrane helix</keyword>
<evidence type="ECO:0000313" key="16">
    <source>
        <dbReference type="Proteomes" id="UP000069771"/>
    </source>
</evidence>
<evidence type="ECO:0000259" key="12">
    <source>
        <dbReference type="Pfam" id="PF02687"/>
    </source>
</evidence>
<feature type="domain" description="FtsX extracellular" evidence="13">
    <location>
        <begin position="64"/>
        <end position="152"/>
    </location>
</feature>
<evidence type="ECO:0000259" key="13">
    <source>
        <dbReference type="Pfam" id="PF18075"/>
    </source>
</evidence>
<name>A0A140DY14_9FIRM</name>
<evidence type="ECO:0000313" key="15">
    <source>
        <dbReference type="EMBL" id="OLU47404.1"/>
    </source>
</evidence>
<comment type="similarity">
    <text evidence="2 10">Belongs to the ABC-4 integral membrane protein family. FtsX subfamily.</text>
</comment>
<keyword evidence="4 10" id="KW-1003">Cell membrane</keyword>
<keyword evidence="8 10" id="KW-0472">Membrane</keyword>
<dbReference type="GeneID" id="78478935"/>
<evidence type="ECO:0000256" key="11">
    <source>
        <dbReference type="SAM" id="Phobius"/>
    </source>
</evidence>
<reference evidence="15 17" key="2">
    <citation type="submission" date="2016-11" db="EMBL/GenBank/DDBJ databases">
        <title>Description of two novel members of the family Erysipelotrichaceae: Ileibacterium lipovorans gen. nov., sp. nov. and Dubosiella newyorkensis, gen. nov., sp. nov.</title>
        <authorList>
            <person name="Cox L.M."/>
            <person name="Sohn J."/>
            <person name="Tyrrell K.L."/>
            <person name="Citron D.M."/>
            <person name="Lawson P.A."/>
            <person name="Patel N.B."/>
            <person name="Iizumi T."/>
            <person name="Perez-Perez G.I."/>
            <person name="Goldstein E.J."/>
            <person name="Blaser M.J."/>
        </authorList>
    </citation>
    <scope>NUCLEOTIDE SEQUENCE [LARGE SCALE GENOMIC DNA]</scope>
    <source>
        <strain evidence="15 17">NYU-BL-K8</strain>
    </source>
</reference>
<keyword evidence="9 10" id="KW-0131">Cell cycle</keyword>
<evidence type="ECO:0000256" key="4">
    <source>
        <dbReference type="ARBA" id="ARBA00022475"/>
    </source>
</evidence>
<sequence length="299" mass="33092">MKRLFFQFLYELKSAWRGITRNWALSLSALGAVTVSLFLIACFSLIGYHTEQFASRAESGLRLHAVLAQGLDPAAVEQTGNDIRGLSFVDRADFSDKDQELELMIQEKGEAFSVYRGEQNPLSDAWFVYLDNGTDIQEAARQVGLIPGVETVTYGGESTVELARLLSRVRIAGYIGSALLLVLSMYLIYNTIRTTIYSRQDEIITMRQVGASNAFIKIPFELQGMVLGLLGAVIPFVLIAWGYPRLYNGLGGILFANVFELMKPGQTVFWSGLLLFGGGLLVGWLASFMAATKYIKAKR</sequence>
<dbReference type="InterPro" id="IPR058204">
    <property type="entry name" value="FtsX_firmicutes-type"/>
</dbReference>
<feature type="transmembrane region" description="Helical" evidence="11">
    <location>
        <begin position="171"/>
        <end position="189"/>
    </location>
</feature>
<keyword evidence="5 10" id="KW-0132">Cell division</keyword>
<feature type="transmembrane region" description="Helical" evidence="11">
    <location>
        <begin position="23"/>
        <end position="46"/>
    </location>
</feature>
<dbReference type="EMBL" id="CP011391">
    <property type="protein sequence ID" value="AMK55541.1"/>
    <property type="molecule type" value="Genomic_DNA"/>
</dbReference>
<proteinExistence type="inferred from homology"/>
<feature type="transmembrane region" description="Helical" evidence="11">
    <location>
        <begin position="268"/>
        <end position="291"/>
    </location>
</feature>
<feature type="domain" description="ABC3 transporter permease C-terminal" evidence="12">
    <location>
        <begin position="175"/>
        <end position="296"/>
    </location>
</feature>
<dbReference type="STRING" id="1702221.AALO17_24070"/>
<dbReference type="GO" id="GO:0051301">
    <property type="term" value="P:cell division"/>
    <property type="evidence" value="ECO:0007669"/>
    <property type="project" value="UniProtKB-KW"/>
</dbReference>
<evidence type="ECO:0000256" key="10">
    <source>
        <dbReference type="PIRNR" id="PIRNR003097"/>
    </source>
</evidence>
<dbReference type="Proteomes" id="UP000069771">
    <property type="component" value="Chromosome"/>
</dbReference>
<dbReference type="Proteomes" id="UP000186758">
    <property type="component" value="Unassembled WGS sequence"/>
</dbReference>
<dbReference type="InterPro" id="IPR004513">
    <property type="entry name" value="FtsX"/>
</dbReference>
<dbReference type="GO" id="GO:0005886">
    <property type="term" value="C:plasma membrane"/>
    <property type="evidence" value="ECO:0007669"/>
    <property type="project" value="UniProtKB-SubCell"/>
</dbReference>
<dbReference type="EMBL" id="MPJZ01000004">
    <property type="protein sequence ID" value="OLU47404.1"/>
    <property type="molecule type" value="Genomic_DNA"/>
</dbReference>
<keyword evidence="6 11" id="KW-0812">Transmembrane</keyword>
<feature type="transmembrane region" description="Helical" evidence="11">
    <location>
        <begin position="225"/>
        <end position="243"/>
    </location>
</feature>
<dbReference type="OrthoDB" id="9812531at2"/>
<evidence type="ECO:0000313" key="14">
    <source>
        <dbReference type="EMBL" id="AMK55541.1"/>
    </source>
</evidence>
<evidence type="ECO:0000256" key="1">
    <source>
        <dbReference type="ARBA" id="ARBA00004651"/>
    </source>
</evidence>